<evidence type="ECO:0000313" key="3">
    <source>
        <dbReference type="Proteomes" id="UP000580250"/>
    </source>
</evidence>
<dbReference type="AlphaFoldDB" id="A0A6V7TTX4"/>
<evidence type="ECO:0000256" key="1">
    <source>
        <dbReference type="SAM" id="SignalP"/>
    </source>
</evidence>
<dbReference type="EMBL" id="CAJEWN010000013">
    <property type="protein sequence ID" value="CAD2133223.1"/>
    <property type="molecule type" value="Genomic_DNA"/>
</dbReference>
<accession>A0A6V7TTX4</accession>
<proteinExistence type="predicted"/>
<gene>
    <name evidence="2" type="ORF">MENT_LOCUS3905</name>
</gene>
<keyword evidence="1" id="KW-0732">Signal</keyword>
<organism evidence="2 3">
    <name type="scientific">Meloidogyne enterolobii</name>
    <name type="common">Root-knot nematode worm</name>
    <name type="synonym">Meloidogyne mayaguensis</name>
    <dbReference type="NCBI Taxonomy" id="390850"/>
    <lineage>
        <taxon>Eukaryota</taxon>
        <taxon>Metazoa</taxon>
        <taxon>Ecdysozoa</taxon>
        <taxon>Nematoda</taxon>
        <taxon>Chromadorea</taxon>
        <taxon>Rhabditida</taxon>
        <taxon>Tylenchina</taxon>
        <taxon>Tylenchomorpha</taxon>
        <taxon>Tylenchoidea</taxon>
        <taxon>Meloidogynidae</taxon>
        <taxon>Meloidogyninae</taxon>
        <taxon>Meloidogyne</taxon>
    </lineage>
</organism>
<sequence>MYHLLIKILLFSFLILNSFSSEDCDEDNDDYYPAPSPTCQPHFSVYYLAYGTKEFDLVPCFGKGFTVEKNSYAGIGVERTNPGDLKFSLASEKGDIISLGIDTNDKVFIDGEGILPNIKIGNSFGVHFDMLRKNATDTNTKEHKIKVRVASNNEYLMVDYYSDADFESVTKIYNCGNSRMKSINFYKS</sequence>
<reference evidence="2 3" key="1">
    <citation type="submission" date="2020-08" db="EMBL/GenBank/DDBJ databases">
        <authorList>
            <person name="Koutsovoulos G."/>
            <person name="Danchin GJ E."/>
        </authorList>
    </citation>
    <scope>NUCLEOTIDE SEQUENCE [LARGE SCALE GENOMIC DNA]</scope>
</reference>
<feature type="signal peptide" evidence="1">
    <location>
        <begin position="1"/>
        <end position="20"/>
    </location>
</feature>
<feature type="chain" id="PRO_5028435948" evidence="1">
    <location>
        <begin position="21"/>
        <end position="188"/>
    </location>
</feature>
<protein>
    <submittedName>
        <fullName evidence="2">Uncharacterized protein</fullName>
    </submittedName>
</protein>
<dbReference type="Proteomes" id="UP000580250">
    <property type="component" value="Unassembled WGS sequence"/>
</dbReference>
<name>A0A6V7TTX4_MELEN</name>
<comment type="caution">
    <text evidence="2">The sequence shown here is derived from an EMBL/GenBank/DDBJ whole genome shotgun (WGS) entry which is preliminary data.</text>
</comment>
<evidence type="ECO:0000313" key="2">
    <source>
        <dbReference type="EMBL" id="CAD2133223.1"/>
    </source>
</evidence>